<sequence>MSLKILAFEQVVMRDIMNLIARGRYVKYNISKAERDALYTLRANKDIVIKSADKGGAIVVQNIEDYKEEIVIQLGEIVVETEAYIRDTMDTIRLIDDLEFDCENQFLVTMDIVSLYTNIPQQQALQTMIEFLQRGRGSHWSQFGLHIPRIPLYAMVATYP</sequence>
<evidence type="ECO:0000313" key="2">
    <source>
        <dbReference type="Proteomes" id="UP001066276"/>
    </source>
</evidence>
<gene>
    <name evidence="1" type="ORF">NDU88_006309</name>
</gene>
<name>A0AAV7NU14_PLEWA</name>
<keyword evidence="2" id="KW-1185">Reference proteome</keyword>
<organism evidence="1 2">
    <name type="scientific">Pleurodeles waltl</name>
    <name type="common">Iberian ribbed newt</name>
    <dbReference type="NCBI Taxonomy" id="8319"/>
    <lineage>
        <taxon>Eukaryota</taxon>
        <taxon>Metazoa</taxon>
        <taxon>Chordata</taxon>
        <taxon>Craniata</taxon>
        <taxon>Vertebrata</taxon>
        <taxon>Euteleostomi</taxon>
        <taxon>Amphibia</taxon>
        <taxon>Batrachia</taxon>
        <taxon>Caudata</taxon>
        <taxon>Salamandroidea</taxon>
        <taxon>Salamandridae</taxon>
        <taxon>Pleurodelinae</taxon>
        <taxon>Pleurodeles</taxon>
    </lineage>
</organism>
<accession>A0AAV7NU14</accession>
<reference evidence="1" key="1">
    <citation type="journal article" date="2022" name="bioRxiv">
        <title>Sequencing and chromosome-scale assembly of the giantPleurodeles waltlgenome.</title>
        <authorList>
            <person name="Brown T."/>
            <person name="Elewa A."/>
            <person name="Iarovenko S."/>
            <person name="Subramanian E."/>
            <person name="Araus A.J."/>
            <person name="Petzold A."/>
            <person name="Susuki M."/>
            <person name="Suzuki K.-i.T."/>
            <person name="Hayashi T."/>
            <person name="Toyoda A."/>
            <person name="Oliveira C."/>
            <person name="Osipova E."/>
            <person name="Leigh N.D."/>
            <person name="Simon A."/>
            <person name="Yun M.H."/>
        </authorList>
    </citation>
    <scope>NUCLEOTIDE SEQUENCE</scope>
    <source>
        <strain evidence="1">20211129_DDA</strain>
        <tissue evidence="1">Liver</tissue>
    </source>
</reference>
<evidence type="ECO:0000313" key="1">
    <source>
        <dbReference type="EMBL" id="KAJ1118114.1"/>
    </source>
</evidence>
<dbReference type="AlphaFoldDB" id="A0AAV7NU14"/>
<dbReference type="EMBL" id="JANPWB010000012">
    <property type="protein sequence ID" value="KAJ1118114.1"/>
    <property type="molecule type" value="Genomic_DNA"/>
</dbReference>
<comment type="caution">
    <text evidence="1">The sequence shown here is derived from an EMBL/GenBank/DDBJ whole genome shotgun (WGS) entry which is preliminary data.</text>
</comment>
<evidence type="ECO:0008006" key="3">
    <source>
        <dbReference type="Google" id="ProtNLM"/>
    </source>
</evidence>
<proteinExistence type="predicted"/>
<dbReference type="Proteomes" id="UP001066276">
    <property type="component" value="Chromosome 8"/>
</dbReference>
<protein>
    <recommendedName>
        <fullName evidence="3">Reverse transcriptase domain-containing protein</fullName>
    </recommendedName>
</protein>